<dbReference type="Proteomes" id="UP000733372">
    <property type="component" value="Unassembled WGS sequence"/>
</dbReference>
<dbReference type="NCBIfam" id="NF005556">
    <property type="entry name" value="PRK07226.1"/>
    <property type="match status" value="1"/>
</dbReference>
<dbReference type="PANTHER" id="PTHR47916:SF1">
    <property type="entry name" value="3-HYDROXY-5-PHOSPHONOOXYPENTANE-2,4-DIONE THIOLASE"/>
    <property type="match status" value="1"/>
</dbReference>
<dbReference type="InterPro" id="IPR041720">
    <property type="entry name" value="FbaB-like"/>
</dbReference>
<evidence type="ECO:0000256" key="1">
    <source>
        <dbReference type="PIRSR" id="PIRSR038992-1"/>
    </source>
</evidence>
<protein>
    <submittedName>
        <fullName evidence="2">Fructose-bisphosphate aldolase</fullName>
    </submittedName>
</protein>
<accession>A0A564ULP4</accession>
<dbReference type="GO" id="GO:0004332">
    <property type="term" value="F:fructose-bisphosphate aldolase activity"/>
    <property type="evidence" value="ECO:0007669"/>
    <property type="project" value="InterPro"/>
</dbReference>
<dbReference type="Pfam" id="PF01791">
    <property type="entry name" value="DeoC"/>
    <property type="match status" value="1"/>
</dbReference>
<dbReference type="AlphaFoldDB" id="A0A564ULP4"/>
<organism evidence="2 3">
    <name type="scientific">Faecalibacterium prausnitzii</name>
    <dbReference type="NCBI Taxonomy" id="853"/>
    <lineage>
        <taxon>Bacteria</taxon>
        <taxon>Bacillati</taxon>
        <taxon>Bacillota</taxon>
        <taxon>Clostridia</taxon>
        <taxon>Eubacteriales</taxon>
        <taxon>Oscillospiraceae</taxon>
        <taxon>Faecalibacterium</taxon>
    </lineage>
</organism>
<evidence type="ECO:0000313" key="3">
    <source>
        <dbReference type="Proteomes" id="UP000733372"/>
    </source>
</evidence>
<dbReference type="PIRSF" id="PIRSF038992">
    <property type="entry name" value="Aldolase_Ia"/>
    <property type="match status" value="1"/>
</dbReference>
<dbReference type="Gene3D" id="3.20.20.70">
    <property type="entry name" value="Aldolase class I"/>
    <property type="match status" value="1"/>
</dbReference>
<dbReference type="SUPFAM" id="SSF51569">
    <property type="entry name" value="Aldolase"/>
    <property type="match status" value="1"/>
</dbReference>
<evidence type="ECO:0000313" key="2">
    <source>
        <dbReference type="EMBL" id="MBS5687793.1"/>
    </source>
</evidence>
<reference evidence="2" key="1">
    <citation type="submission" date="2021-02" db="EMBL/GenBank/DDBJ databases">
        <title>Infant gut strain persistence is associated with maternal origin, phylogeny, and functional potential including surface adhesion and iron acquisition.</title>
        <authorList>
            <person name="Lou Y.C."/>
        </authorList>
    </citation>
    <scope>NUCLEOTIDE SEQUENCE</scope>
    <source>
        <strain evidence="2">L3_101_367G1_dasL3_101_367G1_metabat.metabat.26</strain>
    </source>
</reference>
<dbReference type="InterPro" id="IPR013785">
    <property type="entry name" value="Aldolase_TIM"/>
</dbReference>
<name>A0A564ULP4_9FIRM</name>
<sequence length="270" mass="29032">MIGKEIRLKRLMPTEDGKYFGLTVDHAMGRGVMKGLDTIDDTIAKMVAGGPNAITMHKGIAEHCFAPYAGKTCLVLKLTTFGVYHYESDVQVASVEEAIAMGADAVSVGCILGGDNQEQQIAMLGRISEEAHRNGMPLISHIYPRGNHITGDDQRSVENVMYAARTAAELGVDLVKTTYTGDSESFARVVQAAPTRVAIAGGNGCKTAQDFIQMTRDVMDAGAAGVTYGRFVFQYPHVTPLVKTLGQVVHNGLSVKEAMELLDTLEHEDA</sequence>
<dbReference type="SMART" id="SM01133">
    <property type="entry name" value="DeoC"/>
    <property type="match status" value="1"/>
</dbReference>
<feature type="active site" description="Schiff-base intermediate with dihydroxyacetone-P" evidence="1">
    <location>
        <position position="176"/>
    </location>
</feature>
<dbReference type="RefSeq" id="WP_158390631.1">
    <property type="nucleotide sequence ID" value="NZ_CABHNO010000047.1"/>
</dbReference>
<dbReference type="EMBL" id="JAGZAM010000011">
    <property type="protein sequence ID" value="MBS5687793.1"/>
    <property type="molecule type" value="Genomic_DNA"/>
</dbReference>
<feature type="active site" description="Proton donor" evidence="1">
    <location>
        <position position="143"/>
    </location>
</feature>
<dbReference type="CDD" id="cd00958">
    <property type="entry name" value="DhnA"/>
    <property type="match status" value="1"/>
</dbReference>
<comment type="caution">
    <text evidence="2">The sequence shown here is derived from an EMBL/GenBank/DDBJ whole genome shotgun (WGS) entry which is preliminary data.</text>
</comment>
<dbReference type="InterPro" id="IPR050456">
    <property type="entry name" value="DeoC/FbaB_aldolase"/>
</dbReference>
<proteinExistence type="predicted"/>
<gene>
    <name evidence="2" type="ORF">KHW66_07120</name>
</gene>
<dbReference type="InterPro" id="IPR002915">
    <property type="entry name" value="DeoC/FbaB/LacD_aldolase"/>
</dbReference>
<dbReference type="PANTHER" id="PTHR47916">
    <property type="entry name" value="FRUCTOSE-BISPHOSPHATE ALDOLASE CLASS 1"/>
    <property type="match status" value="1"/>
</dbReference>